<dbReference type="Proteomes" id="UP001144978">
    <property type="component" value="Unassembled WGS sequence"/>
</dbReference>
<evidence type="ECO:0000313" key="1">
    <source>
        <dbReference type="EMBL" id="KAJ2984995.1"/>
    </source>
</evidence>
<comment type="caution">
    <text evidence="1">The sequence shown here is derived from an EMBL/GenBank/DDBJ whole genome shotgun (WGS) entry which is preliminary data.</text>
</comment>
<sequence length="501" mass="54153">MPRSATGRAMIYMSLATGSLAFRGQVGSSQLRVVNRIRQAAENAQAESRPLTDRTRSEGPTSSPTRPAFDTPSRTRSIDRFAFPSASPTKSDIGQDDYSPTRPSKRYTMPAPIIASPLSPNTTGVTVESDSPPSSSFATPTPQRIHLPVSTPLQSSSIAAVRNLSSYVQSSDSPSYSHTARLRRSNTLESMNPSSTGSSVSSENSARSIQTSQTSVPTSPDASTVSLRRRPASVYGRDSDAIANTSPDRLSRRPVSSLGMSRASSHSPDKRPGSTSVPPSPTTSTSSNPMFPTQYRSAFMAKKRGLDHLGTGQSVRRLERIASGDAPDDWPGSIPNDDPPPPSPERLNRREDRILKTRDWGQPSPERRLSAYLPPEPRTPTKPELVIPSASDADNVPICLELDDEDDRSVKVVSGGKSRTARRNSSLPDGAQDNNLWKGVFLPTLLKALGTRDDPWNVTDKDMVATLQSIWNATYGSRLHHTVKVNDGVHSLDVAGHTAHL</sequence>
<name>A0ACC1P1B1_9APHY</name>
<accession>A0ACC1P1B1</accession>
<reference evidence="1" key="1">
    <citation type="submission" date="2022-08" db="EMBL/GenBank/DDBJ databases">
        <title>Genome Sequence of Pycnoporus sanguineus.</title>
        <authorList>
            <person name="Buettner E."/>
        </authorList>
    </citation>
    <scope>NUCLEOTIDE SEQUENCE</scope>
    <source>
        <strain evidence="1">CG-C14</strain>
    </source>
</reference>
<evidence type="ECO:0000313" key="2">
    <source>
        <dbReference type="Proteomes" id="UP001144978"/>
    </source>
</evidence>
<protein>
    <submittedName>
        <fullName evidence="1">Uncharacterized protein</fullName>
    </submittedName>
</protein>
<proteinExistence type="predicted"/>
<gene>
    <name evidence="1" type="ORF">NUW54_g10302</name>
</gene>
<dbReference type="EMBL" id="JANSHE010003680">
    <property type="protein sequence ID" value="KAJ2984995.1"/>
    <property type="molecule type" value="Genomic_DNA"/>
</dbReference>
<keyword evidence="2" id="KW-1185">Reference proteome</keyword>
<organism evidence="1 2">
    <name type="scientific">Trametes sanguinea</name>
    <dbReference type="NCBI Taxonomy" id="158606"/>
    <lineage>
        <taxon>Eukaryota</taxon>
        <taxon>Fungi</taxon>
        <taxon>Dikarya</taxon>
        <taxon>Basidiomycota</taxon>
        <taxon>Agaricomycotina</taxon>
        <taxon>Agaricomycetes</taxon>
        <taxon>Polyporales</taxon>
        <taxon>Polyporaceae</taxon>
        <taxon>Trametes</taxon>
    </lineage>
</organism>